<evidence type="ECO:0000313" key="2">
    <source>
        <dbReference type="Proteomes" id="UP001589838"/>
    </source>
</evidence>
<keyword evidence="2" id="KW-1185">Reference proteome</keyword>
<evidence type="ECO:0000313" key="1">
    <source>
        <dbReference type="EMBL" id="MFC0472664.1"/>
    </source>
</evidence>
<name>A0ABV6KHC7_9BACI</name>
<gene>
    <name evidence="1" type="ORF">ACFFHM_19810</name>
</gene>
<sequence>MFLDQCNSIDVSNKTKLDHDHFLNLPDLKYVELCKERYGINKGVYNTIDLWFFEQGIKKIIIRRFYILAFLDRMKRELPKNEDDLKFGHGGLTKKLNVFIQNFDNRREGQL</sequence>
<proteinExistence type="predicted"/>
<dbReference type="EMBL" id="JBHLUX010000084">
    <property type="protein sequence ID" value="MFC0472664.1"/>
    <property type="molecule type" value="Genomic_DNA"/>
</dbReference>
<accession>A0ABV6KHC7</accession>
<dbReference type="RefSeq" id="WP_335963095.1">
    <property type="nucleotide sequence ID" value="NZ_JAXBLX010000041.1"/>
</dbReference>
<organism evidence="1 2">
    <name type="scientific">Halalkalibacter kiskunsagensis</name>
    <dbReference type="NCBI Taxonomy" id="1548599"/>
    <lineage>
        <taxon>Bacteria</taxon>
        <taxon>Bacillati</taxon>
        <taxon>Bacillota</taxon>
        <taxon>Bacilli</taxon>
        <taxon>Bacillales</taxon>
        <taxon>Bacillaceae</taxon>
        <taxon>Halalkalibacter</taxon>
    </lineage>
</organism>
<reference evidence="1 2" key="1">
    <citation type="submission" date="2024-09" db="EMBL/GenBank/DDBJ databases">
        <authorList>
            <person name="Sun Q."/>
            <person name="Mori K."/>
        </authorList>
    </citation>
    <scope>NUCLEOTIDE SEQUENCE [LARGE SCALE GENOMIC DNA]</scope>
    <source>
        <strain evidence="1 2">NCAIM B.02610</strain>
    </source>
</reference>
<protein>
    <submittedName>
        <fullName evidence="1">Uncharacterized protein</fullName>
    </submittedName>
</protein>
<comment type="caution">
    <text evidence="1">The sequence shown here is derived from an EMBL/GenBank/DDBJ whole genome shotgun (WGS) entry which is preliminary data.</text>
</comment>
<dbReference type="Proteomes" id="UP001589838">
    <property type="component" value="Unassembled WGS sequence"/>
</dbReference>